<evidence type="ECO:0000256" key="3">
    <source>
        <dbReference type="ARBA" id="ARBA00022989"/>
    </source>
</evidence>
<dbReference type="InterPro" id="IPR032808">
    <property type="entry name" value="DoxX"/>
</dbReference>
<dbReference type="AlphaFoldDB" id="A0A6J6BFM0"/>
<comment type="subcellular location">
    <subcellularLocation>
        <location evidence="1">Membrane</location>
        <topology evidence="1">Multi-pass membrane protein</topology>
    </subcellularLocation>
</comment>
<accession>A0A6J6BFM0</accession>
<evidence type="ECO:0000256" key="2">
    <source>
        <dbReference type="ARBA" id="ARBA00022692"/>
    </source>
</evidence>
<dbReference type="EMBL" id="CAEZSE010000117">
    <property type="protein sequence ID" value="CAB4537726.1"/>
    <property type="molecule type" value="Genomic_DNA"/>
</dbReference>
<dbReference type="GO" id="GO:0016020">
    <property type="term" value="C:membrane"/>
    <property type="evidence" value="ECO:0007669"/>
    <property type="project" value="UniProtKB-SubCell"/>
</dbReference>
<dbReference type="Pfam" id="PF07681">
    <property type="entry name" value="DoxX"/>
    <property type="match status" value="1"/>
</dbReference>
<keyword evidence="3 5" id="KW-1133">Transmembrane helix</keyword>
<feature type="transmembrane region" description="Helical" evidence="5">
    <location>
        <begin position="103"/>
        <end position="121"/>
    </location>
</feature>
<protein>
    <submittedName>
        <fullName evidence="6">Unannotated protein</fullName>
    </submittedName>
</protein>
<evidence type="ECO:0000313" key="6">
    <source>
        <dbReference type="EMBL" id="CAB4537726.1"/>
    </source>
</evidence>
<gene>
    <name evidence="6" type="ORF">UFOPK1353_00757</name>
</gene>
<evidence type="ECO:0000256" key="1">
    <source>
        <dbReference type="ARBA" id="ARBA00004141"/>
    </source>
</evidence>
<keyword evidence="4 5" id="KW-0472">Membrane</keyword>
<feature type="transmembrane region" description="Helical" evidence="5">
    <location>
        <begin position="53"/>
        <end position="82"/>
    </location>
</feature>
<name>A0A6J6BFM0_9ZZZZ</name>
<evidence type="ECO:0000256" key="5">
    <source>
        <dbReference type="SAM" id="Phobius"/>
    </source>
</evidence>
<sequence>MNSILLIGRVLFAFIFVTSGLSHLAKVDAMAGYAKFKKVPAAKFSVLVSGALMALGGLSIILGVFADLGALVIAILLFVMALKMHDFWTQTDAQAKQTEMISFFKNISMAGGALIIFAIAATEGSDYGWTLTESLWQLAK</sequence>
<organism evidence="6">
    <name type="scientific">freshwater metagenome</name>
    <dbReference type="NCBI Taxonomy" id="449393"/>
    <lineage>
        <taxon>unclassified sequences</taxon>
        <taxon>metagenomes</taxon>
        <taxon>ecological metagenomes</taxon>
    </lineage>
</organism>
<evidence type="ECO:0000256" key="4">
    <source>
        <dbReference type="ARBA" id="ARBA00023136"/>
    </source>
</evidence>
<keyword evidence="2 5" id="KW-0812">Transmembrane</keyword>
<proteinExistence type="predicted"/>
<reference evidence="6" key="1">
    <citation type="submission" date="2020-05" db="EMBL/GenBank/DDBJ databases">
        <authorList>
            <person name="Chiriac C."/>
            <person name="Salcher M."/>
            <person name="Ghai R."/>
            <person name="Kavagutti S V."/>
        </authorList>
    </citation>
    <scope>NUCLEOTIDE SEQUENCE</scope>
</reference>